<dbReference type="Proteomes" id="UP000655225">
    <property type="component" value="Unassembled WGS sequence"/>
</dbReference>
<comment type="caution">
    <text evidence="1">The sequence shown here is derived from an EMBL/GenBank/DDBJ whole genome shotgun (WGS) entry which is preliminary data.</text>
</comment>
<evidence type="ECO:0000313" key="2">
    <source>
        <dbReference type="Proteomes" id="UP000655225"/>
    </source>
</evidence>
<evidence type="ECO:0000313" key="1">
    <source>
        <dbReference type="EMBL" id="KAF8413985.1"/>
    </source>
</evidence>
<gene>
    <name evidence="1" type="ORF">HHK36_001983</name>
</gene>
<reference evidence="1 2" key="1">
    <citation type="submission" date="2020-04" db="EMBL/GenBank/DDBJ databases">
        <title>Plant Genome Project.</title>
        <authorList>
            <person name="Zhang R.-G."/>
        </authorList>
    </citation>
    <scope>NUCLEOTIDE SEQUENCE [LARGE SCALE GENOMIC DNA]</scope>
    <source>
        <strain evidence="1">YNK0</strain>
        <tissue evidence="1">Leaf</tissue>
    </source>
</reference>
<dbReference type="AlphaFoldDB" id="A0A834ZY88"/>
<sequence>MGLGRMRMVHSSLNCQGCFAIQKHDLTERGVGKKTVMSKDAQDLLSKPTQQQFGVSVDAAILQAATRRGLRNLKLDIFPKTVE</sequence>
<protein>
    <submittedName>
        <fullName evidence="1">Uncharacterized protein</fullName>
    </submittedName>
</protein>
<name>A0A834ZY88_TETSI</name>
<organism evidence="1 2">
    <name type="scientific">Tetracentron sinense</name>
    <name type="common">Spur-leaf</name>
    <dbReference type="NCBI Taxonomy" id="13715"/>
    <lineage>
        <taxon>Eukaryota</taxon>
        <taxon>Viridiplantae</taxon>
        <taxon>Streptophyta</taxon>
        <taxon>Embryophyta</taxon>
        <taxon>Tracheophyta</taxon>
        <taxon>Spermatophyta</taxon>
        <taxon>Magnoliopsida</taxon>
        <taxon>Trochodendrales</taxon>
        <taxon>Trochodendraceae</taxon>
        <taxon>Tetracentron</taxon>
    </lineage>
</organism>
<dbReference type="EMBL" id="JABCRI010000001">
    <property type="protein sequence ID" value="KAF8413985.1"/>
    <property type="molecule type" value="Genomic_DNA"/>
</dbReference>
<accession>A0A834ZY88</accession>
<proteinExistence type="predicted"/>
<keyword evidence="2" id="KW-1185">Reference proteome</keyword>